<dbReference type="InterPro" id="IPR029058">
    <property type="entry name" value="AB_hydrolase_fold"/>
</dbReference>
<protein>
    <recommendedName>
        <fullName evidence="5 6">S-formylglutathione hydrolase</fullName>
        <ecNumber evidence="5 6">3.1.2.12</ecNumber>
    </recommendedName>
</protein>
<reference evidence="7 8" key="1">
    <citation type="submission" date="2024-01" db="EMBL/GenBank/DDBJ databases">
        <title>Hyphobacterium bacterium isolated from marine sediment.</title>
        <authorList>
            <person name="Zhao S."/>
        </authorList>
    </citation>
    <scope>NUCLEOTIDE SEQUENCE [LARGE SCALE GENOMIC DNA]</scope>
    <source>
        <strain evidence="7 8">Y60-23</strain>
    </source>
</reference>
<dbReference type="Proteomes" id="UP001310692">
    <property type="component" value="Unassembled WGS sequence"/>
</dbReference>
<evidence type="ECO:0000313" key="7">
    <source>
        <dbReference type="EMBL" id="MEE2566257.1"/>
    </source>
</evidence>
<dbReference type="EC" id="3.1.2.12" evidence="5 6"/>
<sequence length="287" mass="31658">MDLIDSHMCFGGEQRRYRHTSETLKCDMTVSLFVPHGAGPFPVLWWLSGLTCTDENFVTKAGAQRKAAELGMAILCPDTSPRGDGVADDEAYDLGKGAGFYVDARQSPWAEHYRMETYLRTELPALAEKFFPVDMARQAISGHSMGGHGALTLGLKDPKRYASISAFAPIVAPTQVPWGKKAFTAYLGDDEAEWMRHDACHLIASTEGELPPILIDQGEADQFLAEQLQPDLFKAAAIESGRKIDLVLRPGYDHSYFYIASFIDEHLAFHAKHLGVTSSPPRGRGLR</sequence>
<dbReference type="EMBL" id="JAZDRO010000002">
    <property type="protein sequence ID" value="MEE2566257.1"/>
    <property type="molecule type" value="Genomic_DNA"/>
</dbReference>
<dbReference type="SUPFAM" id="SSF53474">
    <property type="entry name" value="alpha/beta-Hydrolases"/>
    <property type="match status" value="1"/>
</dbReference>
<dbReference type="PANTHER" id="PTHR10061:SF1">
    <property type="entry name" value="S-FORMYLGLUTATHIONE HYDROLASE YEIG"/>
    <property type="match status" value="1"/>
</dbReference>
<comment type="catalytic activity">
    <reaction evidence="4 6">
        <text>S-formylglutathione + H2O = formate + glutathione + H(+)</text>
        <dbReference type="Rhea" id="RHEA:14961"/>
        <dbReference type="ChEBI" id="CHEBI:15377"/>
        <dbReference type="ChEBI" id="CHEBI:15378"/>
        <dbReference type="ChEBI" id="CHEBI:15740"/>
        <dbReference type="ChEBI" id="CHEBI:57688"/>
        <dbReference type="ChEBI" id="CHEBI:57925"/>
        <dbReference type="EC" id="3.1.2.12"/>
    </reaction>
</comment>
<dbReference type="InterPro" id="IPR000801">
    <property type="entry name" value="Esterase-like"/>
</dbReference>
<keyword evidence="3 6" id="KW-0378">Hydrolase</keyword>
<dbReference type="RefSeq" id="WP_330195797.1">
    <property type="nucleotide sequence ID" value="NZ_JAZDRO010000002.1"/>
</dbReference>
<organism evidence="7 8">
    <name type="scientific">Hyphobacterium marinum</name>
    <dbReference type="NCBI Taxonomy" id="3116574"/>
    <lineage>
        <taxon>Bacteria</taxon>
        <taxon>Pseudomonadati</taxon>
        <taxon>Pseudomonadota</taxon>
        <taxon>Alphaproteobacteria</taxon>
        <taxon>Maricaulales</taxon>
        <taxon>Maricaulaceae</taxon>
        <taxon>Hyphobacterium</taxon>
    </lineage>
</organism>
<evidence type="ECO:0000256" key="1">
    <source>
        <dbReference type="ARBA" id="ARBA00005622"/>
    </source>
</evidence>
<dbReference type="InterPro" id="IPR014186">
    <property type="entry name" value="S-formylglutathione_hydrol"/>
</dbReference>
<comment type="function">
    <text evidence="6">Serine hydrolase involved in the detoxification of formaldehyde.</text>
</comment>
<keyword evidence="8" id="KW-1185">Reference proteome</keyword>
<evidence type="ECO:0000313" key="8">
    <source>
        <dbReference type="Proteomes" id="UP001310692"/>
    </source>
</evidence>
<comment type="similarity">
    <text evidence="1 6">Belongs to the esterase D family.</text>
</comment>
<gene>
    <name evidence="7" type="primary">fghA</name>
    <name evidence="7" type="ORF">V0U35_06145</name>
</gene>
<dbReference type="Pfam" id="PF00756">
    <property type="entry name" value="Esterase"/>
    <property type="match status" value="1"/>
</dbReference>
<dbReference type="GO" id="GO:0018738">
    <property type="term" value="F:S-formylglutathione hydrolase activity"/>
    <property type="evidence" value="ECO:0007669"/>
    <property type="project" value="UniProtKB-EC"/>
</dbReference>
<evidence type="ECO:0000256" key="2">
    <source>
        <dbReference type="ARBA" id="ARBA00022487"/>
    </source>
</evidence>
<comment type="caution">
    <text evidence="7">The sequence shown here is derived from an EMBL/GenBank/DDBJ whole genome shotgun (WGS) entry which is preliminary data.</text>
</comment>
<evidence type="ECO:0000256" key="3">
    <source>
        <dbReference type="ARBA" id="ARBA00022801"/>
    </source>
</evidence>
<accession>A0ABU7LXH3</accession>
<dbReference type="PANTHER" id="PTHR10061">
    <property type="entry name" value="S-FORMYLGLUTATHIONE HYDROLASE"/>
    <property type="match status" value="1"/>
</dbReference>
<evidence type="ECO:0000256" key="4">
    <source>
        <dbReference type="ARBA" id="ARBA00047590"/>
    </source>
</evidence>
<name>A0ABU7LXH3_9PROT</name>
<keyword evidence="2 6" id="KW-0719">Serine esterase</keyword>
<evidence type="ECO:0000256" key="6">
    <source>
        <dbReference type="RuleBase" id="RU363068"/>
    </source>
</evidence>
<proteinExistence type="inferred from homology"/>
<dbReference type="NCBIfam" id="TIGR02821">
    <property type="entry name" value="fghA_ester_D"/>
    <property type="match status" value="1"/>
</dbReference>
<evidence type="ECO:0000256" key="5">
    <source>
        <dbReference type="NCBIfam" id="TIGR02821"/>
    </source>
</evidence>
<dbReference type="Gene3D" id="3.40.50.1820">
    <property type="entry name" value="alpha/beta hydrolase"/>
    <property type="match status" value="1"/>
</dbReference>